<reference evidence="1" key="1">
    <citation type="journal article" date="2020" name="mSystems">
        <title>Genome- and Community-Level Interaction Insights into Carbon Utilization and Element Cycling Functions of Hydrothermarchaeota in Hydrothermal Sediment.</title>
        <authorList>
            <person name="Zhou Z."/>
            <person name="Liu Y."/>
            <person name="Xu W."/>
            <person name="Pan J."/>
            <person name="Luo Z.H."/>
            <person name="Li M."/>
        </authorList>
    </citation>
    <scope>NUCLEOTIDE SEQUENCE [LARGE SCALE GENOMIC DNA]</scope>
    <source>
        <strain evidence="1">SpSt-579</strain>
    </source>
</reference>
<name>A0A7C4QX23_UNCC3</name>
<gene>
    <name evidence="1" type="ORF">ENT43_01510</name>
</gene>
<proteinExistence type="predicted"/>
<organism evidence="1">
    <name type="scientific">candidate division CPR3 bacterium</name>
    <dbReference type="NCBI Taxonomy" id="2268181"/>
    <lineage>
        <taxon>Bacteria</taxon>
        <taxon>Bacteria division CPR3</taxon>
    </lineage>
</organism>
<evidence type="ECO:0000313" key="1">
    <source>
        <dbReference type="EMBL" id="HGT70916.1"/>
    </source>
</evidence>
<protein>
    <submittedName>
        <fullName evidence="1">Uncharacterized protein</fullName>
    </submittedName>
</protein>
<accession>A0A7C4QX23</accession>
<comment type="caution">
    <text evidence="1">The sequence shown here is derived from an EMBL/GenBank/DDBJ whole genome shotgun (WGS) entry which is preliminary data.</text>
</comment>
<dbReference type="EMBL" id="DSYQ01000005">
    <property type="protein sequence ID" value="HGT70916.1"/>
    <property type="molecule type" value="Genomic_DNA"/>
</dbReference>
<dbReference type="AlphaFoldDB" id="A0A7C4QX23"/>
<sequence>MKKITWLFVFIFSVFLCDHCFSASLKNEVIGKPKKGSGWSVKIVKEKDKTFSVFFSEENGKLSFELIKGAGGPVTLIWSPTGNYLMMVGRLDYSTDEPFQKDGLFHNCPLIYDPTRRLIFSNPFPEDNYQFGAAGWVPGSNDDIKVGLYKQTGVGLDGYIENPLGDPDKIKKIAIDYWIKKTIYADTSPYANWFFSKMVYEFSKGKTDYLYKLVKCLKKDELEERVYFLKTKCKIKKSYKFEIINVEFVTPSQYLSPGKFLRSDVNYLSSIYNSDCGSFGAGFHISIQSPDFYPQITFFYLH</sequence>